<gene>
    <name evidence="3" type="ORF">CYR32_14000</name>
</gene>
<keyword evidence="1" id="KW-0732">Signal</keyword>
<dbReference type="InterPro" id="IPR051096">
    <property type="entry name" value="BhsA/McbA_stress_biofilm_assoc"/>
</dbReference>
<comment type="caution">
    <text evidence="3">The sequence shown here is derived from an EMBL/GenBank/DDBJ whole genome shotgun (WGS) entry which is preliminary data.</text>
</comment>
<dbReference type="RefSeq" id="WP_101825452.1">
    <property type="nucleotide sequence ID" value="NZ_PJZH01000014.1"/>
</dbReference>
<evidence type="ECO:0000313" key="4">
    <source>
        <dbReference type="Proteomes" id="UP000234503"/>
    </source>
</evidence>
<dbReference type="Pfam" id="PF07338">
    <property type="entry name" value="YdgH_BhsA-like"/>
    <property type="match status" value="1"/>
</dbReference>
<dbReference type="Proteomes" id="UP000234503">
    <property type="component" value="Unassembled WGS sequence"/>
</dbReference>
<dbReference type="InterPro" id="IPR010854">
    <property type="entry name" value="YdgH/BhsA/McbA-like_dom"/>
</dbReference>
<protein>
    <submittedName>
        <fullName evidence="3">Biofilm peroxide resistance protein BsmA</fullName>
    </submittedName>
</protein>
<accession>A0A2N5E008</accession>
<sequence length="102" mass="10949">MTFSRLLTGALLVSVLSGCSTLHDTPRPPPPVTAGAQEITRAQVGTLQKMGTISVTERGSPMDAARALQKKADASGAHYYLVLMNDETIVPGTWYSQAILYR</sequence>
<dbReference type="EMBL" id="PJZH01000014">
    <property type="protein sequence ID" value="PLR33435.1"/>
    <property type="molecule type" value="Genomic_DNA"/>
</dbReference>
<evidence type="ECO:0000256" key="1">
    <source>
        <dbReference type="ARBA" id="ARBA00022729"/>
    </source>
</evidence>
<reference evidence="3 4" key="1">
    <citation type="submission" date="2017-12" db="EMBL/GenBank/DDBJ databases">
        <title>Characterization of six clinical isolates of Enterochimera gen. nov., a novel genus of the Yersiniaciae family and the three species Enterochimera arupensis sp. nov., Enterochimera coloradensis sp. nov, and Enterochimera californica sp. nov.</title>
        <authorList>
            <person name="Rossi A."/>
            <person name="Fisher M."/>
        </authorList>
    </citation>
    <scope>NUCLEOTIDE SEQUENCE [LARGE SCALE GENOMIC DNA]</scope>
    <source>
        <strain evidence="4">2016-Iso4</strain>
    </source>
</reference>
<feature type="domain" description="YdgH/BhsA/McbA-like" evidence="2">
    <location>
        <begin position="47"/>
        <end position="102"/>
    </location>
</feature>
<dbReference type="PANTHER" id="PTHR34156">
    <property type="entry name" value="OUTER MEMBRANE PROTEIN-RELATED-RELATED"/>
    <property type="match status" value="1"/>
</dbReference>
<dbReference type="PANTHER" id="PTHR34156:SF11">
    <property type="entry name" value="LIPOPROTEIN BSMA"/>
    <property type="match status" value="1"/>
</dbReference>
<evidence type="ECO:0000259" key="2">
    <source>
        <dbReference type="Pfam" id="PF07338"/>
    </source>
</evidence>
<name>A0A2N5E008_9GAMM</name>
<organism evidence="3 4">
    <name type="scientific">Chimaeribacter coloradensis</name>
    <dbReference type="NCBI Taxonomy" id="2060068"/>
    <lineage>
        <taxon>Bacteria</taxon>
        <taxon>Pseudomonadati</taxon>
        <taxon>Pseudomonadota</taxon>
        <taxon>Gammaproteobacteria</taxon>
        <taxon>Enterobacterales</taxon>
        <taxon>Yersiniaceae</taxon>
        <taxon>Chimaeribacter</taxon>
    </lineage>
</organism>
<dbReference type="AlphaFoldDB" id="A0A2N5E008"/>
<proteinExistence type="predicted"/>
<dbReference type="OrthoDB" id="6415092at2"/>
<dbReference type="SUPFAM" id="SSF159871">
    <property type="entry name" value="YdgH-like"/>
    <property type="match status" value="1"/>
</dbReference>
<dbReference type="InterPro" id="IPR025543">
    <property type="entry name" value="Dodecin-like"/>
</dbReference>
<dbReference type="InterPro" id="IPR036275">
    <property type="entry name" value="YdgH-like_sf"/>
</dbReference>
<dbReference type="PROSITE" id="PS51257">
    <property type="entry name" value="PROKAR_LIPOPROTEIN"/>
    <property type="match status" value="1"/>
</dbReference>
<dbReference type="NCBIfam" id="NF011433">
    <property type="entry name" value="PRK14864.1"/>
    <property type="match status" value="1"/>
</dbReference>
<evidence type="ECO:0000313" key="3">
    <source>
        <dbReference type="EMBL" id="PLR33435.1"/>
    </source>
</evidence>
<keyword evidence="4" id="KW-1185">Reference proteome</keyword>
<dbReference type="Gene3D" id="3.30.1660.10">
    <property type="entry name" value="Flavin-binding protein dodecin"/>
    <property type="match status" value="1"/>
</dbReference>